<gene>
    <name evidence="7" type="ORF">DV520_04895</name>
</gene>
<feature type="transmembrane region" description="Helical" evidence="5">
    <location>
        <begin position="55"/>
        <end position="72"/>
    </location>
</feature>
<proteinExistence type="predicted"/>
<keyword evidence="3 5" id="KW-1133">Transmembrane helix</keyword>
<evidence type="ECO:0000313" key="7">
    <source>
        <dbReference type="EMBL" id="RFT07032.1"/>
    </source>
</evidence>
<evidence type="ECO:0000256" key="3">
    <source>
        <dbReference type="ARBA" id="ARBA00022989"/>
    </source>
</evidence>
<reference evidence="7 8" key="1">
    <citation type="submission" date="2018-07" db="EMBL/GenBank/DDBJ databases">
        <title>GABA Modulating Bacteria of the Human Gut Microbiota.</title>
        <authorList>
            <person name="Strandwitz P."/>
            <person name="Kim K.H."/>
            <person name="Terekhova D."/>
            <person name="Liu J.K."/>
            <person name="Sharma A."/>
            <person name="Levering J."/>
            <person name="Mcdonald D."/>
            <person name="Dietrich D."/>
            <person name="Ramadhar T.R."/>
            <person name="Lekbua A."/>
            <person name="Mroue N."/>
            <person name="Liston C."/>
            <person name="Stewart E.J."/>
            <person name="Dubin M.J."/>
            <person name="Zengler K."/>
            <person name="Knight R."/>
            <person name="Gilbert J.A."/>
            <person name="Clardy J."/>
            <person name="Lewis K."/>
        </authorList>
    </citation>
    <scope>NUCLEOTIDE SEQUENCE [LARGE SCALE GENOMIC DNA]</scope>
    <source>
        <strain evidence="7 8">KLE1738</strain>
    </source>
</reference>
<keyword evidence="4 5" id="KW-0472">Membrane</keyword>
<organism evidence="7 8">
    <name type="scientific">Evtepia gabavorous</name>
    <dbReference type="NCBI Taxonomy" id="2211183"/>
    <lineage>
        <taxon>Bacteria</taxon>
        <taxon>Bacillati</taxon>
        <taxon>Bacillota</taxon>
        <taxon>Clostridia</taxon>
        <taxon>Eubacteriales</taxon>
        <taxon>Evtepia</taxon>
    </lineage>
</organism>
<evidence type="ECO:0000259" key="6">
    <source>
        <dbReference type="Pfam" id="PF04138"/>
    </source>
</evidence>
<evidence type="ECO:0000256" key="2">
    <source>
        <dbReference type="ARBA" id="ARBA00022692"/>
    </source>
</evidence>
<feature type="transmembrane region" description="Helical" evidence="5">
    <location>
        <begin position="28"/>
        <end position="49"/>
    </location>
</feature>
<evidence type="ECO:0000256" key="4">
    <source>
        <dbReference type="ARBA" id="ARBA00023136"/>
    </source>
</evidence>
<accession>A0A3E2B4S6</accession>
<name>A0A3E2B4S6_9FIRM</name>
<dbReference type="AlphaFoldDB" id="A0A3E2B4S6"/>
<dbReference type="GO" id="GO:0000271">
    <property type="term" value="P:polysaccharide biosynthetic process"/>
    <property type="evidence" value="ECO:0007669"/>
    <property type="project" value="InterPro"/>
</dbReference>
<dbReference type="OrthoDB" id="2062247at2"/>
<evidence type="ECO:0000313" key="8">
    <source>
        <dbReference type="Proteomes" id="UP000260649"/>
    </source>
</evidence>
<evidence type="ECO:0000256" key="1">
    <source>
        <dbReference type="ARBA" id="ARBA00004141"/>
    </source>
</evidence>
<dbReference type="GO" id="GO:0016020">
    <property type="term" value="C:membrane"/>
    <property type="evidence" value="ECO:0007669"/>
    <property type="project" value="UniProtKB-SubCell"/>
</dbReference>
<dbReference type="Proteomes" id="UP000260649">
    <property type="component" value="Unassembled WGS sequence"/>
</dbReference>
<keyword evidence="2 5" id="KW-0812">Transmembrane</keyword>
<dbReference type="InterPro" id="IPR007267">
    <property type="entry name" value="GtrA_DPMS_TM"/>
</dbReference>
<comment type="subcellular location">
    <subcellularLocation>
        <location evidence="1">Membrane</location>
        <topology evidence="1">Multi-pass membrane protein</topology>
    </subcellularLocation>
</comment>
<sequence length="155" mass="17616">MICRESEASAMMRWVQAIWHRFEKIIRYLFCSIISTVFDVAIVWCLYHLAGVSLVVANTVGVVAGFLISYVLSARQVFETRYDAASFAIFFATFLMGLVCADGLILWTEHLVSPFLPKGWAFLVSKGVSIVGPFFLMYFVRKYAFQKLESKRKGS</sequence>
<feature type="transmembrane region" description="Helical" evidence="5">
    <location>
        <begin position="84"/>
        <end position="107"/>
    </location>
</feature>
<keyword evidence="8" id="KW-1185">Reference proteome</keyword>
<evidence type="ECO:0000256" key="5">
    <source>
        <dbReference type="SAM" id="Phobius"/>
    </source>
</evidence>
<dbReference type="Pfam" id="PF04138">
    <property type="entry name" value="GtrA_DPMS_TM"/>
    <property type="match status" value="1"/>
</dbReference>
<feature type="domain" description="GtrA/DPMS transmembrane" evidence="6">
    <location>
        <begin position="27"/>
        <end position="142"/>
    </location>
</feature>
<comment type="caution">
    <text evidence="7">The sequence shown here is derived from an EMBL/GenBank/DDBJ whole genome shotgun (WGS) entry which is preliminary data.</text>
</comment>
<dbReference type="EMBL" id="QQRQ01000005">
    <property type="protein sequence ID" value="RFT07032.1"/>
    <property type="molecule type" value="Genomic_DNA"/>
</dbReference>
<feature type="transmembrane region" description="Helical" evidence="5">
    <location>
        <begin position="119"/>
        <end position="140"/>
    </location>
</feature>
<protein>
    <submittedName>
        <fullName evidence="7">GtrA family protein</fullName>
    </submittedName>
</protein>